<dbReference type="OrthoDB" id="8942915at2"/>
<dbReference type="RefSeq" id="WP_150614838.1">
    <property type="nucleotide sequence ID" value="NZ_CABPRU010000015.1"/>
</dbReference>
<evidence type="ECO:0000313" key="1">
    <source>
        <dbReference type="EMBL" id="VVE46762.1"/>
    </source>
</evidence>
<accession>A0A5E4YE91</accession>
<evidence type="ECO:0000313" key="2">
    <source>
        <dbReference type="Proteomes" id="UP000334380"/>
    </source>
</evidence>
<dbReference type="EMBL" id="CABPRU010000015">
    <property type="protein sequence ID" value="VVE46762.1"/>
    <property type="molecule type" value="Genomic_DNA"/>
</dbReference>
<proteinExistence type="predicted"/>
<dbReference type="Proteomes" id="UP000334380">
    <property type="component" value="Unassembled WGS sequence"/>
</dbReference>
<reference evidence="1 2" key="1">
    <citation type="submission" date="2019-08" db="EMBL/GenBank/DDBJ databases">
        <authorList>
            <person name="Peeters C."/>
        </authorList>
    </citation>
    <scope>NUCLEOTIDE SEQUENCE [LARGE SCALE GENOMIC DNA]</scope>
    <source>
        <strain evidence="1 2">LMG 31013</strain>
    </source>
</reference>
<protein>
    <submittedName>
        <fullName evidence="1">Uncharacterized protein</fullName>
    </submittedName>
</protein>
<sequence length="86" mass="9315">MNIRTFGLPVSFPEFLVPAAAVAFMLAHRGRTLEEAIDAGHALGYRPTVCPLPQMDGGWTYGFGLTVERLVVPFVVELSEFPAGHA</sequence>
<gene>
    <name evidence="1" type="ORF">PTE31013_04480</name>
</gene>
<dbReference type="AlphaFoldDB" id="A0A5E4YE91"/>
<organism evidence="1 2">
    <name type="scientific">Pandoraea terrigena</name>
    <dbReference type="NCBI Taxonomy" id="2508292"/>
    <lineage>
        <taxon>Bacteria</taxon>
        <taxon>Pseudomonadati</taxon>
        <taxon>Pseudomonadota</taxon>
        <taxon>Betaproteobacteria</taxon>
        <taxon>Burkholderiales</taxon>
        <taxon>Burkholderiaceae</taxon>
        <taxon>Pandoraea</taxon>
    </lineage>
</organism>
<keyword evidence="2" id="KW-1185">Reference proteome</keyword>
<name>A0A5E4YE91_9BURK</name>